<protein>
    <recommendedName>
        <fullName evidence="1">DUF1638 domain-containing protein</fullName>
    </recommendedName>
</protein>
<dbReference type="AlphaFoldDB" id="A0A1M4S8U6"/>
<proteinExistence type="predicted"/>
<evidence type="ECO:0000313" key="3">
    <source>
        <dbReference type="Proteomes" id="UP000184196"/>
    </source>
</evidence>
<feature type="domain" description="DUF1638" evidence="1">
    <location>
        <begin position="29"/>
        <end position="177"/>
    </location>
</feature>
<organism evidence="2 3">
    <name type="scientific">Desulfofundulus australicus DSM 11792</name>
    <dbReference type="NCBI Taxonomy" id="1121425"/>
    <lineage>
        <taxon>Bacteria</taxon>
        <taxon>Bacillati</taxon>
        <taxon>Bacillota</taxon>
        <taxon>Clostridia</taxon>
        <taxon>Eubacteriales</taxon>
        <taxon>Peptococcaceae</taxon>
        <taxon>Desulfofundulus</taxon>
    </lineage>
</organism>
<dbReference type="OrthoDB" id="5430678at2"/>
<dbReference type="EMBL" id="FQUW01000004">
    <property type="protein sequence ID" value="SHE28612.1"/>
    <property type="molecule type" value="Genomic_DNA"/>
</dbReference>
<evidence type="ECO:0000259" key="1">
    <source>
        <dbReference type="Pfam" id="PF07796"/>
    </source>
</evidence>
<gene>
    <name evidence="2" type="ORF">SAMN02745218_00030</name>
</gene>
<dbReference type="RefSeq" id="WP_073162293.1">
    <property type="nucleotide sequence ID" value="NZ_FQUW01000004.1"/>
</dbReference>
<accession>A0A1M4S8U6</accession>
<name>A0A1M4S8U6_9FIRM</name>
<reference evidence="3" key="1">
    <citation type="submission" date="2016-11" db="EMBL/GenBank/DDBJ databases">
        <authorList>
            <person name="Varghese N."/>
            <person name="Submissions S."/>
        </authorList>
    </citation>
    <scope>NUCLEOTIDE SEQUENCE [LARGE SCALE GENOMIC DNA]</scope>
    <source>
        <strain evidence="3">DSM 11792</strain>
    </source>
</reference>
<dbReference type="Pfam" id="PF07796">
    <property type="entry name" value="DUF1638"/>
    <property type="match status" value="1"/>
</dbReference>
<dbReference type="InterPro" id="IPR012437">
    <property type="entry name" value="DUF1638"/>
</dbReference>
<dbReference type="Proteomes" id="UP000184196">
    <property type="component" value="Unassembled WGS sequence"/>
</dbReference>
<sequence length="188" mass="21846">MPQKILCCGILEKELEYVLQGKEVEIHYLEPGLHVDFDKLGKALVQALDGMNEDSVAVVFGLQCHPEMERMVTRRGGRVIRAKNCIEMLLGERLAELDAGGRNFYLTAGWLENWRRIFIEGLKWDEIDARQNFGYYDRMLLLDTGITPVDDEKILEFFDYTRVPVEILPIDLEHFRREVEKLLEEGKS</sequence>
<evidence type="ECO:0000313" key="2">
    <source>
        <dbReference type="EMBL" id="SHE28612.1"/>
    </source>
</evidence>
<keyword evidence="3" id="KW-1185">Reference proteome</keyword>